<dbReference type="AlphaFoldDB" id="A0A937RPT1"/>
<evidence type="ECO:0000256" key="1">
    <source>
        <dbReference type="ARBA" id="ARBA00005005"/>
    </source>
</evidence>
<dbReference type="Proteomes" id="UP000604475">
    <property type="component" value="Unassembled WGS sequence"/>
</dbReference>
<evidence type="ECO:0000256" key="3">
    <source>
        <dbReference type="ARBA" id="ARBA00022832"/>
    </source>
</evidence>
<dbReference type="InterPro" id="IPR001753">
    <property type="entry name" value="Enoyl-CoA_hydra/iso"/>
</dbReference>
<protein>
    <submittedName>
        <fullName evidence="8">Crotonase/enoyl-CoA hydratase family protein</fullName>
    </submittedName>
</protein>
<evidence type="ECO:0000256" key="6">
    <source>
        <dbReference type="RuleBase" id="RU003707"/>
    </source>
</evidence>
<sequence length="321" mass="32944">MVWTTASGGQSAQADDRGGTRPAGADPTEGPSDPGPGTRVALTMVENVAVVRLNRPDKINAVDWAMLDEIGAVGARLKADRAVRAVVLTGAGRGFCAGLDLAEFARMTAGQSLPFDDRPPGSAINTAQRAVWVWRELAVPVIAAVHGPALGAGLQIALGADIRIVAPGARLGLLEVAWGLVPDMAGTQLLPPLVGPDVAKELVLTGRVVNGAEAVRLGLATRLAADPYASAMALAREIAGRSPAAVRGTKRLIDMAGQVELAKALAEEERVVRSLIGTPDQIEAVLATRHKRPPVFTDGGPPPSDLPCSPPSPGPKGDVGG</sequence>
<dbReference type="InterPro" id="IPR018376">
    <property type="entry name" value="Enoyl-CoA_hyd/isom_CS"/>
</dbReference>
<evidence type="ECO:0000256" key="5">
    <source>
        <dbReference type="ARBA" id="ARBA00023235"/>
    </source>
</evidence>
<dbReference type="GO" id="GO:0006631">
    <property type="term" value="P:fatty acid metabolic process"/>
    <property type="evidence" value="ECO:0007669"/>
    <property type="project" value="UniProtKB-KW"/>
</dbReference>
<comment type="similarity">
    <text evidence="2 6">Belongs to the enoyl-CoA hydratase/isomerase family.</text>
</comment>
<dbReference type="PANTHER" id="PTHR43149:SF1">
    <property type="entry name" value="DELTA(3,5)-DELTA(2,4)-DIENOYL-COA ISOMERASE, MITOCHONDRIAL"/>
    <property type="match status" value="1"/>
</dbReference>
<dbReference type="InterPro" id="IPR045002">
    <property type="entry name" value="Ech1-like"/>
</dbReference>
<comment type="pathway">
    <text evidence="1">Lipid metabolism; fatty acid beta-oxidation.</text>
</comment>
<reference evidence="8" key="1">
    <citation type="submission" date="2020-12" db="EMBL/GenBank/DDBJ databases">
        <title>Genomic characterization of non-nitrogen-fixing Frankia strains.</title>
        <authorList>
            <person name="Carlos-Shanley C."/>
            <person name="Guerra T."/>
            <person name="Hahn D."/>
        </authorList>
    </citation>
    <scope>NUCLEOTIDE SEQUENCE</scope>
    <source>
        <strain evidence="8">CN6</strain>
    </source>
</reference>
<dbReference type="Pfam" id="PF00378">
    <property type="entry name" value="ECH_1"/>
    <property type="match status" value="1"/>
</dbReference>
<dbReference type="Gene3D" id="1.10.12.10">
    <property type="entry name" value="Lyase 2-enoyl-coa Hydratase, Chain A, domain 2"/>
    <property type="match status" value="1"/>
</dbReference>
<feature type="compositionally biased region" description="Pro residues" evidence="7">
    <location>
        <begin position="300"/>
        <end position="314"/>
    </location>
</feature>
<evidence type="ECO:0000313" key="9">
    <source>
        <dbReference type="Proteomes" id="UP000604475"/>
    </source>
</evidence>
<keyword evidence="5" id="KW-0413">Isomerase</keyword>
<dbReference type="Gene3D" id="3.90.226.10">
    <property type="entry name" value="2-enoyl-CoA Hydratase, Chain A, domain 1"/>
    <property type="match status" value="1"/>
</dbReference>
<evidence type="ECO:0000313" key="8">
    <source>
        <dbReference type="EMBL" id="MBL7632770.1"/>
    </source>
</evidence>
<dbReference type="EMBL" id="JAEACQ010000349">
    <property type="protein sequence ID" value="MBL7632770.1"/>
    <property type="molecule type" value="Genomic_DNA"/>
</dbReference>
<keyword evidence="3" id="KW-0276">Fatty acid metabolism</keyword>
<proteinExistence type="inferred from homology"/>
<dbReference type="PROSITE" id="PS00166">
    <property type="entry name" value="ENOYL_COA_HYDRATASE"/>
    <property type="match status" value="1"/>
</dbReference>
<dbReference type="GO" id="GO:0016853">
    <property type="term" value="F:isomerase activity"/>
    <property type="evidence" value="ECO:0007669"/>
    <property type="project" value="UniProtKB-KW"/>
</dbReference>
<dbReference type="CDD" id="cd06558">
    <property type="entry name" value="crotonase-like"/>
    <property type="match status" value="1"/>
</dbReference>
<dbReference type="NCBIfam" id="NF005699">
    <property type="entry name" value="PRK07509.1"/>
    <property type="match status" value="1"/>
</dbReference>
<name>A0A937RPT1_9ACTN</name>
<comment type="caution">
    <text evidence="8">The sequence shown here is derived from an EMBL/GenBank/DDBJ whole genome shotgun (WGS) entry which is preliminary data.</text>
</comment>
<organism evidence="8 9">
    <name type="scientific">Frankia nepalensis</name>
    <dbReference type="NCBI Taxonomy" id="1836974"/>
    <lineage>
        <taxon>Bacteria</taxon>
        <taxon>Bacillati</taxon>
        <taxon>Actinomycetota</taxon>
        <taxon>Actinomycetes</taxon>
        <taxon>Frankiales</taxon>
        <taxon>Frankiaceae</taxon>
        <taxon>Frankia</taxon>
    </lineage>
</organism>
<feature type="region of interest" description="Disordered" evidence="7">
    <location>
        <begin position="1"/>
        <end position="38"/>
    </location>
</feature>
<keyword evidence="4" id="KW-0443">Lipid metabolism</keyword>
<evidence type="ECO:0000256" key="2">
    <source>
        <dbReference type="ARBA" id="ARBA00005254"/>
    </source>
</evidence>
<gene>
    <name evidence="8" type="ORF">I7412_37580</name>
</gene>
<dbReference type="InterPro" id="IPR029045">
    <property type="entry name" value="ClpP/crotonase-like_dom_sf"/>
</dbReference>
<evidence type="ECO:0000256" key="7">
    <source>
        <dbReference type="SAM" id="MobiDB-lite"/>
    </source>
</evidence>
<dbReference type="InterPro" id="IPR014748">
    <property type="entry name" value="Enoyl-CoA_hydra_C"/>
</dbReference>
<dbReference type="SUPFAM" id="SSF52096">
    <property type="entry name" value="ClpP/crotonase"/>
    <property type="match status" value="1"/>
</dbReference>
<keyword evidence="9" id="KW-1185">Reference proteome</keyword>
<evidence type="ECO:0000256" key="4">
    <source>
        <dbReference type="ARBA" id="ARBA00023098"/>
    </source>
</evidence>
<accession>A0A937RPT1</accession>
<feature type="compositionally biased region" description="Polar residues" evidence="7">
    <location>
        <begin position="1"/>
        <end position="13"/>
    </location>
</feature>
<feature type="region of interest" description="Disordered" evidence="7">
    <location>
        <begin position="290"/>
        <end position="321"/>
    </location>
</feature>
<dbReference type="PANTHER" id="PTHR43149">
    <property type="entry name" value="ENOYL-COA HYDRATASE"/>
    <property type="match status" value="1"/>
</dbReference>